<feature type="coiled-coil region" evidence="1">
    <location>
        <begin position="182"/>
        <end position="209"/>
    </location>
</feature>
<dbReference type="OrthoDB" id="6018035at2759"/>
<proteinExistence type="predicted"/>
<dbReference type="PANTHER" id="PTHR22744:SF17">
    <property type="entry name" value="BTB DOMAIN-CONTAINING PROTEIN"/>
    <property type="match status" value="1"/>
</dbReference>
<dbReference type="EMBL" id="LSMT01000048">
    <property type="protein sequence ID" value="PFX30558.1"/>
    <property type="molecule type" value="Genomic_DNA"/>
</dbReference>
<protein>
    <submittedName>
        <fullName evidence="3">Kelch-like protein 3</fullName>
    </submittedName>
</protein>
<accession>A0A2B4SPN0</accession>
<gene>
    <name evidence="3" type="primary">KLHL3</name>
    <name evidence="3" type="ORF">AWC38_SpisGene4603</name>
</gene>
<dbReference type="PANTHER" id="PTHR22744">
    <property type="entry name" value="HELIX LOOP HELIX PROTEIN 21-RELATED"/>
    <property type="match status" value="1"/>
</dbReference>
<reference evidence="4" key="1">
    <citation type="journal article" date="2017" name="bioRxiv">
        <title>Comparative analysis of the genomes of Stylophora pistillata and Acropora digitifera provides evidence for extensive differences between species of corals.</title>
        <authorList>
            <person name="Voolstra C.R."/>
            <person name="Li Y."/>
            <person name="Liew Y.J."/>
            <person name="Baumgarten S."/>
            <person name="Zoccola D."/>
            <person name="Flot J.-F."/>
            <person name="Tambutte S."/>
            <person name="Allemand D."/>
            <person name="Aranda M."/>
        </authorList>
    </citation>
    <scope>NUCLEOTIDE SEQUENCE [LARGE SCALE GENOMIC DNA]</scope>
</reference>
<evidence type="ECO:0000313" key="3">
    <source>
        <dbReference type="EMBL" id="PFX30558.1"/>
    </source>
</evidence>
<comment type="caution">
    <text evidence="3">The sequence shown here is derived from an EMBL/GenBank/DDBJ whole genome shotgun (WGS) entry which is preliminary data.</text>
</comment>
<dbReference type="Pfam" id="PF00651">
    <property type="entry name" value="BTB"/>
    <property type="match status" value="1"/>
</dbReference>
<dbReference type="SMART" id="SM00225">
    <property type="entry name" value="BTB"/>
    <property type="match status" value="1"/>
</dbReference>
<dbReference type="AlphaFoldDB" id="A0A2B4SPN0"/>
<organism evidence="3 4">
    <name type="scientific">Stylophora pistillata</name>
    <name type="common">Smooth cauliflower coral</name>
    <dbReference type="NCBI Taxonomy" id="50429"/>
    <lineage>
        <taxon>Eukaryota</taxon>
        <taxon>Metazoa</taxon>
        <taxon>Cnidaria</taxon>
        <taxon>Anthozoa</taxon>
        <taxon>Hexacorallia</taxon>
        <taxon>Scleractinia</taxon>
        <taxon>Astrocoeniina</taxon>
        <taxon>Pocilloporidae</taxon>
        <taxon>Stylophora</taxon>
    </lineage>
</organism>
<dbReference type="PROSITE" id="PS50097">
    <property type="entry name" value="BTB"/>
    <property type="match status" value="1"/>
</dbReference>
<evidence type="ECO:0000256" key="1">
    <source>
        <dbReference type="SAM" id="Coils"/>
    </source>
</evidence>
<evidence type="ECO:0000259" key="2">
    <source>
        <dbReference type="PROSITE" id="PS50097"/>
    </source>
</evidence>
<dbReference type="InterPro" id="IPR000210">
    <property type="entry name" value="BTB/POZ_dom"/>
</dbReference>
<dbReference type="CDD" id="cd18186">
    <property type="entry name" value="BTB_POZ_ZBTB_KLHL-like"/>
    <property type="match status" value="1"/>
</dbReference>
<keyword evidence="1" id="KW-0175">Coiled coil</keyword>
<name>A0A2B4SPN0_STYPI</name>
<feature type="domain" description="BTB" evidence="2">
    <location>
        <begin position="22"/>
        <end position="81"/>
    </location>
</feature>
<dbReference type="InterPro" id="IPR011333">
    <property type="entry name" value="SKP1/BTB/POZ_sf"/>
</dbReference>
<keyword evidence="4" id="KW-1185">Reference proteome</keyword>
<dbReference type="Gene3D" id="3.30.710.10">
    <property type="entry name" value="Potassium Channel Kv1.1, Chain A"/>
    <property type="match status" value="1"/>
</dbReference>
<dbReference type="Proteomes" id="UP000225706">
    <property type="component" value="Unassembled WGS sequence"/>
</dbReference>
<sequence>MQQESKAVQEQEQDFSEPWEQSDVVLLVEGQKIHVHRLMLSMCSPVFSRMFSADFKEKDADEIPLPDKKAAEIREILLTVYPSFCKRVTDKNLDFLLPLAREYQMMAVTQRCEDYLLWELEKKYEIDSIMETLIVAQNFSLERVKTECIRKTQDLSIQDLKSHELYDQIEPLSKNRMVELQIGNMEKKLSDGQAELEKSNAEILKLQGKIKQMKIYASEGLQSFGPIASILGGHIRHAMQMNSKFQDFAMTTEQHLKTIQNDSSARGRFNDRNKVCLPLNDVFNPLADLQRRLISIAKTV</sequence>
<evidence type="ECO:0000313" key="4">
    <source>
        <dbReference type="Proteomes" id="UP000225706"/>
    </source>
</evidence>
<dbReference type="SUPFAM" id="SSF54695">
    <property type="entry name" value="POZ domain"/>
    <property type="match status" value="1"/>
</dbReference>